<dbReference type="AlphaFoldDB" id="A0A4Q6XQ54"/>
<dbReference type="EMBL" id="SGIT01000001">
    <property type="protein sequence ID" value="RZF62380.1"/>
    <property type="molecule type" value="Genomic_DNA"/>
</dbReference>
<evidence type="ECO:0000313" key="2">
    <source>
        <dbReference type="Proteomes" id="UP000292855"/>
    </source>
</evidence>
<accession>A0A4Q6XQ54</accession>
<name>A0A4Q6XQ54_9SPHI</name>
<gene>
    <name evidence="1" type="ORF">EWE74_06155</name>
</gene>
<protein>
    <submittedName>
        <fullName evidence="1">Uncharacterized protein</fullName>
    </submittedName>
</protein>
<proteinExistence type="predicted"/>
<reference evidence="1 2" key="1">
    <citation type="submission" date="2019-02" db="EMBL/GenBank/DDBJ databases">
        <authorList>
            <person name="Li Y."/>
        </authorList>
    </citation>
    <scope>NUCLEOTIDE SEQUENCE [LARGE SCALE GENOMIC DNA]</scope>
    <source>
        <strain evidence="1 2">30C10-4-7</strain>
    </source>
</reference>
<dbReference type="RefSeq" id="WP_130140608.1">
    <property type="nucleotide sequence ID" value="NZ_SGIT01000001.1"/>
</dbReference>
<evidence type="ECO:0000313" key="1">
    <source>
        <dbReference type="EMBL" id="RZF62380.1"/>
    </source>
</evidence>
<organism evidence="1 2">
    <name type="scientific">Sphingobacterium corticibacterium</name>
    <dbReference type="NCBI Taxonomy" id="2484746"/>
    <lineage>
        <taxon>Bacteria</taxon>
        <taxon>Pseudomonadati</taxon>
        <taxon>Bacteroidota</taxon>
        <taxon>Sphingobacteriia</taxon>
        <taxon>Sphingobacteriales</taxon>
        <taxon>Sphingobacteriaceae</taxon>
        <taxon>Sphingobacterium</taxon>
    </lineage>
</organism>
<comment type="caution">
    <text evidence="1">The sequence shown here is derived from an EMBL/GenBank/DDBJ whole genome shotgun (WGS) entry which is preliminary data.</text>
</comment>
<dbReference type="Proteomes" id="UP000292855">
    <property type="component" value="Unassembled WGS sequence"/>
</dbReference>
<dbReference type="OrthoDB" id="702743at2"/>
<sequence>MKTIYIHHPLRDITYKSKNERYFMDSERQALLDYRTAHDDTWRMKLRFEKAKGDVLLTQNLLHDIDYEREELQEMLAYYTTQIDLTDVDIAHTIEIRFQVELRDFYLQVRKLHQRIIKFYDHVAALESEYNELIDTYFRSSKPIDPLNFSILDDIFKFHEDRETNIKSLDKDLQEFLQTLNAVYAILDEYIQLYNEFSQHYSASLQKIEHLMKAMQKLNSIWGDEG</sequence>
<keyword evidence="2" id="KW-1185">Reference proteome</keyword>